<sequence>LVFSYLKDITRPLQFAYRANRSYVDAVNMEQHFILQHLDKSGTCVRILFVDFSLAFNTIIPILLQTTTSTGAPQDCVLSQLLFSLYTSGFQTGP</sequence>
<feature type="non-terminal residue" evidence="1">
    <location>
        <position position="94"/>
    </location>
</feature>
<comment type="caution">
    <text evidence="1">The sequence shown here is derived from an EMBL/GenBank/DDBJ whole genome shotgun (WGS) entry which is preliminary data.</text>
</comment>
<dbReference type="Proteomes" id="UP001529510">
    <property type="component" value="Unassembled WGS sequence"/>
</dbReference>
<keyword evidence="2" id="KW-1185">Reference proteome</keyword>
<evidence type="ECO:0000313" key="1">
    <source>
        <dbReference type="EMBL" id="KAL0204574.1"/>
    </source>
</evidence>
<proteinExistence type="predicted"/>
<accession>A0ABD0S1A7</accession>
<evidence type="ECO:0000313" key="2">
    <source>
        <dbReference type="Proteomes" id="UP001529510"/>
    </source>
</evidence>
<protein>
    <recommendedName>
        <fullName evidence="3">Reverse transcriptase</fullName>
    </recommendedName>
</protein>
<evidence type="ECO:0008006" key="3">
    <source>
        <dbReference type="Google" id="ProtNLM"/>
    </source>
</evidence>
<name>A0ABD0S1A7_CIRMR</name>
<feature type="non-terminal residue" evidence="1">
    <location>
        <position position="1"/>
    </location>
</feature>
<reference evidence="1 2" key="1">
    <citation type="submission" date="2024-05" db="EMBL/GenBank/DDBJ databases">
        <title>Genome sequencing and assembly of Indian major carp, Cirrhinus mrigala (Hamilton, 1822).</title>
        <authorList>
            <person name="Mohindra V."/>
            <person name="Chowdhury L.M."/>
            <person name="Lal K."/>
            <person name="Jena J.K."/>
        </authorList>
    </citation>
    <scope>NUCLEOTIDE SEQUENCE [LARGE SCALE GENOMIC DNA]</scope>
    <source>
        <strain evidence="1">CM1030</strain>
        <tissue evidence="1">Blood</tissue>
    </source>
</reference>
<organism evidence="1 2">
    <name type="scientific">Cirrhinus mrigala</name>
    <name type="common">Mrigala</name>
    <dbReference type="NCBI Taxonomy" id="683832"/>
    <lineage>
        <taxon>Eukaryota</taxon>
        <taxon>Metazoa</taxon>
        <taxon>Chordata</taxon>
        <taxon>Craniata</taxon>
        <taxon>Vertebrata</taxon>
        <taxon>Euteleostomi</taxon>
        <taxon>Actinopterygii</taxon>
        <taxon>Neopterygii</taxon>
        <taxon>Teleostei</taxon>
        <taxon>Ostariophysi</taxon>
        <taxon>Cypriniformes</taxon>
        <taxon>Cyprinidae</taxon>
        <taxon>Labeoninae</taxon>
        <taxon>Labeonini</taxon>
        <taxon>Cirrhinus</taxon>
    </lineage>
</organism>
<dbReference type="AlphaFoldDB" id="A0ABD0S1A7"/>
<gene>
    <name evidence="1" type="ORF">M9458_002592</name>
</gene>
<dbReference type="EMBL" id="JAMKFB020000001">
    <property type="protein sequence ID" value="KAL0204574.1"/>
    <property type="molecule type" value="Genomic_DNA"/>
</dbReference>